<protein>
    <submittedName>
        <fullName evidence="2">Uncharacterized protein</fullName>
    </submittedName>
</protein>
<evidence type="ECO:0000256" key="1">
    <source>
        <dbReference type="SAM" id="Phobius"/>
    </source>
</evidence>
<evidence type="ECO:0000313" key="2">
    <source>
        <dbReference type="EMBL" id="CAE6517287.1"/>
    </source>
</evidence>
<feature type="transmembrane region" description="Helical" evidence="1">
    <location>
        <begin position="6"/>
        <end position="27"/>
    </location>
</feature>
<reference evidence="2" key="1">
    <citation type="submission" date="2021-02" db="EMBL/GenBank/DDBJ databases">
        <authorList>
            <person name="Han P."/>
        </authorList>
    </citation>
    <scope>NUCLEOTIDE SEQUENCE</scope>
    <source>
        <strain evidence="2">Nitrosomonas nitrosa 18-3D</strain>
    </source>
</reference>
<proteinExistence type="predicted"/>
<dbReference type="AlphaFoldDB" id="A0A8H9DBB0"/>
<evidence type="ECO:0000313" key="3">
    <source>
        <dbReference type="Proteomes" id="UP000601736"/>
    </source>
</evidence>
<accession>A0A8H9DBB0</accession>
<keyword evidence="1" id="KW-0812">Transmembrane</keyword>
<dbReference type="EMBL" id="CAJNAP010000054">
    <property type="protein sequence ID" value="CAE6517287.1"/>
    <property type="molecule type" value="Genomic_DNA"/>
</dbReference>
<keyword evidence="1" id="KW-1133">Transmembrane helix</keyword>
<comment type="caution">
    <text evidence="2">The sequence shown here is derived from an EMBL/GenBank/DDBJ whole genome shotgun (WGS) entry which is preliminary data.</text>
</comment>
<keyword evidence="1" id="KW-0472">Membrane</keyword>
<gene>
    <name evidence="2" type="ORF">NMYAN_80027</name>
</gene>
<dbReference type="Proteomes" id="UP000601736">
    <property type="component" value="Unassembled WGS sequence"/>
</dbReference>
<sequence length="48" mass="5862">MQFYCFLFIYNMIQIFVLVFWAESLNIRSIEVSKQKLDKLIPSFIRDI</sequence>
<name>A0A8H9DBB0_9PROT</name>
<organism evidence="2 3">
    <name type="scientific">Nitrosomonas nitrosa</name>
    <dbReference type="NCBI Taxonomy" id="52442"/>
    <lineage>
        <taxon>Bacteria</taxon>
        <taxon>Pseudomonadati</taxon>
        <taxon>Pseudomonadota</taxon>
        <taxon>Betaproteobacteria</taxon>
        <taxon>Nitrosomonadales</taxon>
        <taxon>Nitrosomonadaceae</taxon>
        <taxon>Nitrosomonas</taxon>
    </lineage>
</organism>